<evidence type="ECO:0000313" key="2">
    <source>
        <dbReference type="Proteomes" id="UP000786811"/>
    </source>
</evidence>
<sequence length="185" mass="21841">MAFYDEEIGFTHRLLTANKSDNLYSPKIIDHDDNYIGQIPEDNLMFWKNSYDWSAKDYNLAKVKEYGVAYKNGIVIQYDVQSECKKYRIHYNFENNYKDNFDTPVTELNGEDNPQPNQTYYESTNKNCNFKWSMILKSKSSNVDLTSDFDNSKQIVTCGAKEYKIEIIKDNKYYLVKRGNNDYLP</sequence>
<keyword evidence="2" id="KW-1185">Reference proteome</keyword>
<accession>A0A8J2H5W0</accession>
<dbReference type="Proteomes" id="UP000786811">
    <property type="component" value="Unassembled WGS sequence"/>
</dbReference>
<dbReference type="AlphaFoldDB" id="A0A8J2H5W0"/>
<reference evidence="1" key="1">
    <citation type="submission" date="2021-04" db="EMBL/GenBank/DDBJ databases">
        <authorList>
            <person name="Chebbi M.A.C M."/>
        </authorList>
    </citation>
    <scope>NUCLEOTIDE SEQUENCE</scope>
</reference>
<dbReference type="EMBL" id="CAJNRD030001117">
    <property type="protein sequence ID" value="CAG5077221.1"/>
    <property type="molecule type" value="Genomic_DNA"/>
</dbReference>
<dbReference type="OrthoDB" id="7664747at2759"/>
<name>A0A8J2H5W0_COTCN</name>
<gene>
    <name evidence="1" type="ORF">HICCMSTLAB_LOCUS2402</name>
</gene>
<evidence type="ECO:0000313" key="1">
    <source>
        <dbReference type="EMBL" id="CAG5077221.1"/>
    </source>
</evidence>
<organism evidence="1 2">
    <name type="scientific">Cotesia congregata</name>
    <name type="common">Parasitoid wasp</name>
    <name type="synonym">Apanteles congregatus</name>
    <dbReference type="NCBI Taxonomy" id="51543"/>
    <lineage>
        <taxon>Eukaryota</taxon>
        <taxon>Metazoa</taxon>
        <taxon>Ecdysozoa</taxon>
        <taxon>Arthropoda</taxon>
        <taxon>Hexapoda</taxon>
        <taxon>Insecta</taxon>
        <taxon>Pterygota</taxon>
        <taxon>Neoptera</taxon>
        <taxon>Endopterygota</taxon>
        <taxon>Hymenoptera</taxon>
        <taxon>Apocrita</taxon>
        <taxon>Ichneumonoidea</taxon>
        <taxon>Braconidae</taxon>
        <taxon>Microgastrinae</taxon>
        <taxon>Cotesia</taxon>
    </lineage>
</organism>
<comment type="caution">
    <text evidence="1">The sequence shown here is derived from an EMBL/GenBank/DDBJ whole genome shotgun (WGS) entry which is preliminary data.</text>
</comment>
<protein>
    <submittedName>
        <fullName evidence="1">Cc_odve66_35</fullName>
    </submittedName>
</protein>
<proteinExistence type="predicted"/>